<name>A0A4R0PM68_9SPHI</name>
<gene>
    <name evidence="1" type="ORF">EZ456_20860</name>
</gene>
<proteinExistence type="predicted"/>
<evidence type="ECO:0000313" key="2">
    <source>
        <dbReference type="Proteomes" id="UP000293925"/>
    </source>
</evidence>
<comment type="caution">
    <text evidence="1">The sequence shown here is derived from an EMBL/GenBank/DDBJ whole genome shotgun (WGS) entry which is preliminary data.</text>
</comment>
<dbReference type="Proteomes" id="UP000293925">
    <property type="component" value="Unassembled WGS sequence"/>
</dbReference>
<reference evidence="1 2" key="1">
    <citation type="submission" date="2019-02" db="EMBL/GenBank/DDBJ databases">
        <title>Pedobacter sp. RP-3-21 sp. nov., isolated from Arctic soil.</title>
        <authorList>
            <person name="Dahal R.H."/>
        </authorList>
    </citation>
    <scope>NUCLEOTIDE SEQUENCE [LARGE SCALE GENOMIC DNA]</scope>
    <source>
        <strain evidence="1 2">RP-3-21</strain>
    </source>
</reference>
<dbReference type="EMBL" id="SJSO01000023">
    <property type="protein sequence ID" value="TCD18949.1"/>
    <property type="molecule type" value="Genomic_DNA"/>
</dbReference>
<protein>
    <submittedName>
        <fullName evidence="1">Uncharacterized protein</fullName>
    </submittedName>
</protein>
<dbReference type="AlphaFoldDB" id="A0A4R0PM68"/>
<keyword evidence="2" id="KW-1185">Reference proteome</keyword>
<dbReference type="RefSeq" id="WP_131533520.1">
    <property type="nucleotide sequence ID" value="NZ_SJSO01000023.1"/>
</dbReference>
<sequence>MEDINTKSVRYPVATDIKLEKIALKLGRTKKTTVIQMVEYFYRSKKDPLDLNDELLKKELVNGNNRIIGFFKTQEKDFLLPIFSDSGTLVTIAKQHTLYIKDIGKFMAQDLENTKKLAEGMTALQRGIAKTQTHMEDKALLKLRFSKILEYYITQRESLGWTTANVKKEELQAHVRQSLENL</sequence>
<dbReference type="InterPro" id="IPR048012">
    <property type="entry name" value="BfmA-like_N"/>
</dbReference>
<evidence type="ECO:0000313" key="1">
    <source>
        <dbReference type="EMBL" id="TCD18949.1"/>
    </source>
</evidence>
<dbReference type="OrthoDB" id="944975at2"/>
<dbReference type="NCBIfam" id="NF041200">
    <property type="entry name" value="mob_BfmA_Nterm"/>
    <property type="match status" value="1"/>
</dbReference>
<accession>A0A4R0PM68</accession>
<organism evidence="1 2">
    <name type="scientific">Pedobacter psychrodurus</name>
    <dbReference type="NCBI Taxonomy" id="2530456"/>
    <lineage>
        <taxon>Bacteria</taxon>
        <taxon>Pseudomonadati</taxon>
        <taxon>Bacteroidota</taxon>
        <taxon>Sphingobacteriia</taxon>
        <taxon>Sphingobacteriales</taxon>
        <taxon>Sphingobacteriaceae</taxon>
        <taxon>Pedobacter</taxon>
    </lineage>
</organism>